<keyword evidence="1" id="KW-0812">Transmembrane</keyword>
<evidence type="ECO:0000313" key="2">
    <source>
        <dbReference type="WBParaSite" id="GPUH_0002597201-mRNA-1"/>
    </source>
</evidence>
<feature type="transmembrane region" description="Helical" evidence="1">
    <location>
        <begin position="90"/>
        <end position="115"/>
    </location>
</feature>
<dbReference type="InterPro" id="IPR019424">
    <property type="entry name" value="7TM_GPCR_Srsx"/>
</dbReference>
<evidence type="ECO:0000256" key="1">
    <source>
        <dbReference type="SAM" id="Phobius"/>
    </source>
</evidence>
<organism evidence="2">
    <name type="scientific">Gongylonema pulchrum</name>
    <dbReference type="NCBI Taxonomy" id="637853"/>
    <lineage>
        <taxon>Eukaryota</taxon>
        <taxon>Metazoa</taxon>
        <taxon>Ecdysozoa</taxon>
        <taxon>Nematoda</taxon>
        <taxon>Chromadorea</taxon>
        <taxon>Rhabditida</taxon>
        <taxon>Spirurina</taxon>
        <taxon>Spiruromorpha</taxon>
        <taxon>Spiruroidea</taxon>
        <taxon>Gongylonematidae</taxon>
        <taxon>Gongylonema</taxon>
    </lineage>
</organism>
<sequence length="118" mass="13400">LNHFCRRLHGPCNVLIAVEAFCEILHQSAHVIMAYFMFTEQYLIPAGRCFHFQLIPSFGMNVGTFLNLSIGIDRIFSIIFPFFYSNVSRLVYLPVTTIPALCYGAAIMLATYALLDEQ</sequence>
<dbReference type="SUPFAM" id="SSF81321">
    <property type="entry name" value="Family A G protein-coupled receptor-like"/>
    <property type="match status" value="1"/>
</dbReference>
<reference evidence="2" key="1">
    <citation type="submission" date="2016-06" db="UniProtKB">
        <authorList>
            <consortium name="WormBaseParasite"/>
        </authorList>
    </citation>
    <scope>IDENTIFICATION</scope>
</reference>
<accession>A0A183EYA1</accession>
<dbReference type="Pfam" id="PF10320">
    <property type="entry name" value="7TM_GPCR_Srsx"/>
    <property type="match status" value="1"/>
</dbReference>
<keyword evidence="1" id="KW-0472">Membrane</keyword>
<dbReference type="PANTHER" id="PTHR23360">
    <property type="entry name" value="G-PROTEIN COUPLED RECEPTORS FAMILY 1 PROFILE DOMAIN-CONTAINING PROTEIN-RELATED"/>
    <property type="match status" value="1"/>
</dbReference>
<keyword evidence="1" id="KW-1133">Transmembrane helix</keyword>
<dbReference type="InterPro" id="IPR047130">
    <property type="entry name" value="7TM_GPCR_Srsx_nematod"/>
</dbReference>
<dbReference type="Gene3D" id="1.20.1070.10">
    <property type="entry name" value="Rhodopsin 7-helix transmembrane proteins"/>
    <property type="match status" value="1"/>
</dbReference>
<name>A0A183EYA1_9BILA</name>
<feature type="transmembrane region" description="Helical" evidence="1">
    <location>
        <begin position="65"/>
        <end position="84"/>
    </location>
</feature>
<dbReference type="WBParaSite" id="GPUH_0002597201-mRNA-1">
    <property type="protein sequence ID" value="GPUH_0002597201-mRNA-1"/>
    <property type="gene ID" value="GPUH_0002597201"/>
</dbReference>
<proteinExistence type="predicted"/>
<dbReference type="AlphaFoldDB" id="A0A183EYA1"/>
<protein>
    <submittedName>
        <fullName evidence="2">G protein-coupled receptor</fullName>
    </submittedName>
</protein>
<dbReference type="PANTHER" id="PTHR23360:SF5">
    <property type="entry name" value="G-PROTEIN COUPLED RECEPTORS FAMILY 1 PROFILE DOMAIN-CONTAINING PROTEIN"/>
    <property type="match status" value="1"/>
</dbReference>